<dbReference type="InterPro" id="IPR053065">
    <property type="entry name" value="Archenteron_Induction-Rel"/>
</dbReference>
<organism evidence="4 5">
    <name type="scientific">Ogataea philodendri</name>
    <dbReference type="NCBI Taxonomy" id="1378263"/>
    <lineage>
        <taxon>Eukaryota</taxon>
        <taxon>Fungi</taxon>
        <taxon>Dikarya</taxon>
        <taxon>Ascomycota</taxon>
        <taxon>Saccharomycotina</taxon>
        <taxon>Pichiomycetes</taxon>
        <taxon>Pichiales</taxon>
        <taxon>Pichiaceae</taxon>
        <taxon>Ogataea</taxon>
    </lineage>
</organism>
<evidence type="ECO:0000256" key="1">
    <source>
        <dbReference type="SAM" id="SignalP"/>
    </source>
</evidence>
<dbReference type="Pfam" id="PF21656">
    <property type="entry name" value="DUF6859"/>
    <property type="match status" value="1"/>
</dbReference>
<evidence type="ECO:0000259" key="2">
    <source>
        <dbReference type="Pfam" id="PF12955"/>
    </source>
</evidence>
<dbReference type="InterPro" id="IPR024382">
    <property type="entry name" value="Vps3844_C"/>
</dbReference>
<dbReference type="AlphaFoldDB" id="A0A9P8T7C0"/>
<reference evidence="4" key="1">
    <citation type="journal article" date="2021" name="Open Biol.">
        <title>Shared evolutionary footprints suggest mitochondrial oxidative damage underlies multiple complex I losses in fungi.</title>
        <authorList>
            <person name="Schikora-Tamarit M.A."/>
            <person name="Marcet-Houben M."/>
            <person name="Nosek J."/>
            <person name="Gabaldon T."/>
        </authorList>
    </citation>
    <scope>NUCLEOTIDE SEQUENCE</scope>
    <source>
        <strain evidence="4">CBS6075</strain>
    </source>
</reference>
<dbReference type="PANTHER" id="PTHR36853">
    <property type="entry name" value="EXPRESSED PROTEIN"/>
    <property type="match status" value="1"/>
</dbReference>
<name>A0A9P8T7C0_9ASCO</name>
<dbReference type="InterPro" id="IPR049205">
    <property type="entry name" value="Vps3844_N"/>
</dbReference>
<keyword evidence="5" id="KW-1185">Reference proteome</keyword>
<sequence length="414" mass="45784">MVQLLNSAVLASLAFAYTATAENAAVYRFSVPESNDDIALLSQKDSIYNLADEFGVSDFFKLGSLDDPKSLGLGKSTQLDDQDKSQLVVIINGVDSPKSFFDQIQPTFEIETKDDRSSFEFRNFLSEFPSQLMKLDSDLKLSKLSNQISILGQNIHNVLSETWSRVFHDKEYNSIAEFWRNIVGIYGTSHASRRSLDVINDEQFISELTQLDYLLKNQIQSSEDTIVINLQSLTSIYKKTGPDSQTYKACKNLLSKLISSQLQNAPNYDPTVVVMPLQQQTVTFKLKEDAREGISLAKRDTSNVFTRSTGCFSSQEDCLISTSTCSGHGICSKVGKCWKCLCSPTKDETTGSTTKWTGGACQKKDVSAEANLFLWTTVALFFVFVAGIKLLVSCGNEELPGVLVAATVPTKKTI</sequence>
<keyword evidence="1" id="KW-0732">Signal</keyword>
<feature type="chain" id="PRO_5040192545" description="DUF3844 domain-containing protein" evidence="1">
    <location>
        <begin position="22"/>
        <end position="414"/>
    </location>
</feature>
<comment type="caution">
    <text evidence="4">The sequence shown here is derived from an EMBL/GenBank/DDBJ whole genome shotgun (WGS) entry which is preliminary data.</text>
</comment>
<dbReference type="GeneID" id="70234725"/>
<dbReference type="EMBL" id="JAEUBE010000158">
    <property type="protein sequence ID" value="KAH3669003.1"/>
    <property type="molecule type" value="Genomic_DNA"/>
</dbReference>
<evidence type="ECO:0008006" key="6">
    <source>
        <dbReference type="Google" id="ProtNLM"/>
    </source>
</evidence>
<reference evidence="4" key="2">
    <citation type="submission" date="2021-01" db="EMBL/GenBank/DDBJ databases">
        <authorList>
            <person name="Schikora-Tamarit M.A."/>
        </authorList>
    </citation>
    <scope>NUCLEOTIDE SEQUENCE</scope>
    <source>
        <strain evidence="4">CBS6075</strain>
    </source>
</reference>
<feature type="domain" description="Vacuolar sorting protein Vps3844 C-terminal" evidence="2">
    <location>
        <begin position="311"/>
        <end position="405"/>
    </location>
</feature>
<dbReference type="GO" id="GO:0005783">
    <property type="term" value="C:endoplasmic reticulum"/>
    <property type="evidence" value="ECO:0007669"/>
    <property type="project" value="TreeGrafter"/>
</dbReference>
<dbReference type="Pfam" id="PF12955">
    <property type="entry name" value="Vps3844_C"/>
    <property type="match status" value="1"/>
</dbReference>
<dbReference type="PANTHER" id="PTHR36853:SF1">
    <property type="entry name" value="DUF3844 DOMAIN-CONTAINING PROTEIN"/>
    <property type="match status" value="1"/>
</dbReference>
<feature type="domain" description="Vacuolar sorting protein Vps3844 N-terminal" evidence="3">
    <location>
        <begin position="41"/>
        <end position="131"/>
    </location>
</feature>
<gene>
    <name evidence="4" type="ORF">OGAPHI_002758</name>
</gene>
<proteinExistence type="predicted"/>
<evidence type="ECO:0000313" key="5">
    <source>
        <dbReference type="Proteomes" id="UP000769157"/>
    </source>
</evidence>
<evidence type="ECO:0000313" key="4">
    <source>
        <dbReference type="EMBL" id="KAH3669003.1"/>
    </source>
</evidence>
<dbReference type="OrthoDB" id="5583277at2759"/>
<dbReference type="Proteomes" id="UP000769157">
    <property type="component" value="Unassembled WGS sequence"/>
</dbReference>
<protein>
    <recommendedName>
        <fullName evidence="6">DUF3844 domain-containing protein</fullName>
    </recommendedName>
</protein>
<accession>A0A9P8T7C0</accession>
<evidence type="ECO:0000259" key="3">
    <source>
        <dbReference type="Pfam" id="PF21656"/>
    </source>
</evidence>
<dbReference type="RefSeq" id="XP_046063417.1">
    <property type="nucleotide sequence ID" value="XM_046203663.1"/>
</dbReference>
<feature type="signal peptide" evidence="1">
    <location>
        <begin position="1"/>
        <end position="21"/>
    </location>
</feature>